<dbReference type="InterPro" id="IPR051200">
    <property type="entry name" value="Host-pathogen_enzymatic-act"/>
</dbReference>
<dbReference type="InterPro" id="IPR011047">
    <property type="entry name" value="Quinoprotein_ADH-like_sf"/>
</dbReference>
<dbReference type="Pfam" id="PF16819">
    <property type="entry name" value="DUF5074"/>
    <property type="match status" value="1"/>
</dbReference>
<dbReference type="RefSeq" id="WP_160845136.1">
    <property type="nucleotide sequence ID" value="NZ_WVHT01000006.1"/>
</dbReference>
<reference evidence="1 2" key="1">
    <citation type="submission" date="2019-11" db="EMBL/GenBank/DDBJ databases">
        <title>Pedobacter sp. HMF7647 Genome sequencing and assembly.</title>
        <authorList>
            <person name="Kang H."/>
            <person name="Kim H."/>
            <person name="Joh K."/>
        </authorList>
    </citation>
    <scope>NUCLEOTIDE SEQUENCE [LARGE SCALE GENOMIC DNA]</scope>
    <source>
        <strain evidence="1 2">HMF7647</strain>
    </source>
</reference>
<accession>A0A7K1YC56</accession>
<dbReference type="PANTHER" id="PTHR47197">
    <property type="entry name" value="PROTEIN NIRF"/>
    <property type="match status" value="1"/>
</dbReference>
<protein>
    <submittedName>
        <fullName evidence="1">YncE family protein</fullName>
    </submittedName>
</protein>
<evidence type="ECO:0000313" key="2">
    <source>
        <dbReference type="Proteomes" id="UP000466586"/>
    </source>
</evidence>
<dbReference type="SUPFAM" id="SSF50998">
    <property type="entry name" value="Quinoprotein alcohol dehydrogenase-like"/>
    <property type="match status" value="1"/>
</dbReference>
<dbReference type="PROSITE" id="PS51257">
    <property type="entry name" value="PROKAR_LIPOPROTEIN"/>
    <property type="match status" value="1"/>
</dbReference>
<comment type="caution">
    <text evidence="1">The sequence shown here is derived from an EMBL/GenBank/DDBJ whole genome shotgun (WGS) entry which is preliminary data.</text>
</comment>
<keyword evidence="2" id="KW-1185">Reference proteome</keyword>
<dbReference type="AlphaFoldDB" id="A0A7K1YC56"/>
<dbReference type="InterPro" id="IPR018391">
    <property type="entry name" value="PQQ_b-propeller_rpt"/>
</dbReference>
<dbReference type="SMART" id="SM00564">
    <property type="entry name" value="PQQ"/>
    <property type="match status" value="3"/>
</dbReference>
<organism evidence="1 2">
    <name type="scientific">Hufsiella arboris</name>
    <dbReference type="NCBI Taxonomy" id="2695275"/>
    <lineage>
        <taxon>Bacteria</taxon>
        <taxon>Pseudomonadati</taxon>
        <taxon>Bacteroidota</taxon>
        <taxon>Sphingobacteriia</taxon>
        <taxon>Sphingobacteriales</taxon>
        <taxon>Sphingobacteriaceae</taxon>
        <taxon>Hufsiella</taxon>
    </lineage>
</organism>
<gene>
    <name evidence="1" type="ORF">GS399_13290</name>
</gene>
<name>A0A7K1YC56_9SPHI</name>
<dbReference type="EMBL" id="WVHT01000006">
    <property type="protein sequence ID" value="MXV51951.1"/>
    <property type="molecule type" value="Genomic_DNA"/>
</dbReference>
<evidence type="ECO:0000313" key="1">
    <source>
        <dbReference type="EMBL" id="MXV51951.1"/>
    </source>
</evidence>
<dbReference type="PANTHER" id="PTHR47197:SF3">
    <property type="entry name" value="DIHYDRO-HEME D1 DEHYDROGENASE"/>
    <property type="match status" value="1"/>
</dbReference>
<sequence>MKTKITYLLIFTAAALASSCRKDKPDEPKEAPKVTKGLFILNEGGFNASNSSIDYFDYATQKNNKNVYAAANGATKWDVGNDIQTYGSKVYAVINNSNLLIIANATTLKSAGGVTISQPRNIAFYNGKALITSSDDHVYVVDTATIKIESTIKVGRDPEHLVVVGDKLYVANSGGFDYPHYDNTVSVVDLKTFTELKKIKVDVNLSDIVADKYGDVYVTSRGDYGAIKPNLYAIDTKTDIIKKNFNIPAGMIAVHGDNLYIINTDYSLLPPYSQVTTYKTVDVNTETLKDNFITDGSDKDFISPYGIAADPVSGDIFIADATDYSGAGKVYCFGGDGKRKYSFETGVAPAHFAFFSN</sequence>
<dbReference type="InterPro" id="IPR031815">
    <property type="entry name" value="DUF5074"/>
</dbReference>
<dbReference type="Gene3D" id="2.130.10.10">
    <property type="entry name" value="YVTN repeat-like/Quinoprotein amine dehydrogenase"/>
    <property type="match status" value="1"/>
</dbReference>
<proteinExistence type="predicted"/>
<dbReference type="InterPro" id="IPR015943">
    <property type="entry name" value="WD40/YVTN_repeat-like_dom_sf"/>
</dbReference>
<dbReference type="Proteomes" id="UP000466586">
    <property type="component" value="Unassembled WGS sequence"/>
</dbReference>